<dbReference type="InterPro" id="IPR003676">
    <property type="entry name" value="SAUR_fam"/>
</dbReference>
<dbReference type="EMBL" id="JAYMYQ010000004">
    <property type="protein sequence ID" value="KAK7337090.1"/>
    <property type="molecule type" value="Genomic_DNA"/>
</dbReference>
<evidence type="ECO:0000313" key="3">
    <source>
        <dbReference type="Proteomes" id="UP001367508"/>
    </source>
</evidence>
<evidence type="ECO:0000256" key="1">
    <source>
        <dbReference type="ARBA" id="ARBA00006974"/>
    </source>
</evidence>
<dbReference type="AlphaFoldDB" id="A0AAN9LJB4"/>
<comment type="similarity">
    <text evidence="1">Belongs to the ARG7 family.</text>
</comment>
<dbReference type="GO" id="GO:0009733">
    <property type="term" value="P:response to auxin"/>
    <property type="evidence" value="ECO:0007669"/>
    <property type="project" value="InterPro"/>
</dbReference>
<dbReference type="PANTHER" id="PTHR31374:SF19">
    <property type="entry name" value="F8A24.8 PROTEIN"/>
    <property type="match status" value="1"/>
</dbReference>
<keyword evidence="3" id="KW-1185">Reference proteome</keyword>
<evidence type="ECO:0000313" key="2">
    <source>
        <dbReference type="EMBL" id="KAK7337090.1"/>
    </source>
</evidence>
<dbReference type="Proteomes" id="UP001367508">
    <property type="component" value="Unassembled WGS sequence"/>
</dbReference>
<reference evidence="2 3" key="1">
    <citation type="submission" date="2024-01" db="EMBL/GenBank/DDBJ databases">
        <title>The genomes of 5 underutilized Papilionoideae crops provide insights into root nodulation and disease resistanc.</title>
        <authorList>
            <person name="Jiang F."/>
        </authorList>
    </citation>
    <scope>NUCLEOTIDE SEQUENCE [LARGE SCALE GENOMIC DNA]</scope>
    <source>
        <strain evidence="2">LVBAO_FW01</strain>
        <tissue evidence="2">Leaves</tissue>
    </source>
</reference>
<organism evidence="2 3">
    <name type="scientific">Canavalia gladiata</name>
    <name type="common">Sword bean</name>
    <name type="synonym">Dolichos gladiatus</name>
    <dbReference type="NCBI Taxonomy" id="3824"/>
    <lineage>
        <taxon>Eukaryota</taxon>
        <taxon>Viridiplantae</taxon>
        <taxon>Streptophyta</taxon>
        <taxon>Embryophyta</taxon>
        <taxon>Tracheophyta</taxon>
        <taxon>Spermatophyta</taxon>
        <taxon>Magnoliopsida</taxon>
        <taxon>eudicotyledons</taxon>
        <taxon>Gunneridae</taxon>
        <taxon>Pentapetalae</taxon>
        <taxon>rosids</taxon>
        <taxon>fabids</taxon>
        <taxon>Fabales</taxon>
        <taxon>Fabaceae</taxon>
        <taxon>Papilionoideae</taxon>
        <taxon>50 kb inversion clade</taxon>
        <taxon>NPAAA clade</taxon>
        <taxon>indigoferoid/millettioid clade</taxon>
        <taxon>Phaseoleae</taxon>
        <taxon>Canavalia</taxon>
    </lineage>
</organism>
<gene>
    <name evidence="2" type="ORF">VNO77_17649</name>
</gene>
<accession>A0AAN9LJB4</accession>
<name>A0AAN9LJB4_CANGL</name>
<dbReference type="PANTHER" id="PTHR31374">
    <property type="entry name" value="AUXIN-INDUCED PROTEIN-LIKE-RELATED"/>
    <property type="match status" value="1"/>
</dbReference>
<protein>
    <submittedName>
        <fullName evidence="2">Uncharacterized protein</fullName>
    </submittedName>
</protein>
<comment type="caution">
    <text evidence="2">The sequence shown here is derived from an EMBL/GenBank/DDBJ whole genome shotgun (WGS) entry which is preliminary data.</text>
</comment>
<proteinExistence type="inferred from homology"/>
<sequence length="129" mass="14592">MEGIGRKKMLKSLITKVMKSLQFLAHSRAYPRRVSYVSDIDEENERAATTTRVPEDVREGHFAVIAMQGEETKRFVVELEYLTDPAFVKLLDQAKEEYGFGQKGALAIPCSPQELQNIIENRRGDSATT</sequence>
<dbReference type="Pfam" id="PF02519">
    <property type="entry name" value="Auxin_inducible"/>
    <property type="match status" value="1"/>
</dbReference>